<protein>
    <submittedName>
        <fullName evidence="2">4Fe-4S ferredoxin</fullName>
    </submittedName>
</protein>
<gene>
    <name evidence="2" type="ORF">E3J95_05705</name>
</gene>
<dbReference type="Pfam" id="PF13247">
    <property type="entry name" value="Fer4_11"/>
    <property type="match status" value="1"/>
</dbReference>
<dbReference type="InterPro" id="IPR017896">
    <property type="entry name" value="4Fe4S_Fe-S-bd"/>
</dbReference>
<sequence length="67" mass="7720">DGRVITKCDLCLERIKEDRNPICVESCPTGVLQYKTIDEITAEKRKETVKDFLVAFEKSQSKKKSKE</sequence>
<evidence type="ECO:0000313" key="3">
    <source>
        <dbReference type="Proteomes" id="UP000320781"/>
    </source>
</evidence>
<evidence type="ECO:0000313" key="2">
    <source>
        <dbReference type="EMBL" id="TES84950.1"/>
    </source>
</evidence>
<feature type="non-terminal residue" evidence="2">
    <location>
        <position position="1"/>
    </location>
</feature>
<dbReference type="Proteomes" id="UP000320781">
    <property type="component" value="Unassembled WGS sequence"/>
</dbReference>
<organism evidence="2 3">
    <name type="scientific">Aerophobetes bacterium</name>
    <dbReference type="NCBI Taxonomy" id="2030807"/>
    <lineage>
        <taxon>Bacteria</taxon>
        <taxon>Candidatus Aerophobota</taxon>
    </lineage>
</organism>
<feature type="domain" description="4Fe-4S ferredoxin-type" evidence="1">
    <location>
        <begin position="4"/>
        <end position="34"/>
    </location>
</feature>
<dbReference type="EMBL" id="SOKU01000277">
    <property type="protein sequence ID" value="TES84950.1"/>
    <property type="molecule type" value="Genomic_DNA"/>
</dbReference>
<dbReference type="Gene3D" id="3.30.70.20">
    <property type="match status" value="1"/>
</dbReference>
<proteinExistence type="predicted"/>
<dbReference type="SUPFAM" id="SSF54862">
    <property type="entry name" value="4Fe-4S ferredoxins"/>
    <property type="match status" value="1"/>
</dbReference>
<evidence type="ECO:0000259" key="1">
    <source>
        <dbReference type="Pfam" id="PF13247"/>
    </source>
</evidence>
<dbReference type="AlphaFoldDB" id="A0A523QHG2"/>
<reference evidence="2 3" key="1">
    <citation type="submission" date="2019-03" db="EMBL/GenBank/DDBJ databases">
        <title>Metabolic potential of uncultured bacteria and archaea associated with petroleum seepage in deep-sea sediments.</title>
        <authorList>
            <person name="Dong X."/>
            <person name="Hubert C."/>
        </authorList>
    </citation>
    <scope>NUCLEOTIDE SEQUENCE [LARGE SCALE GENOMIC DNA]</scope>
    <source>
        <strain evidence="2">E44_bin92</strain>
    </source>
</reference>
<accession>A0A523QHG2</accession>
<comment type="caution">
    <text evidence="2">The sequence shown here is derived from an EMBL/GenBank/DDBJ whole genome shotgun (WGS) entry which is preliminary data.</text>
</comment>
<name>A0A523QHG2_UNCAE</name>